<keyword evidence="9" id="KW-0479">Metal-binding</keyword>
<proteinExistence type="inferred from homology"/>
<gene>
    <name evidence="14" type="ORF">EHS89_14490</name>
</gene>
<dbReference type="Gene3D" id="3.40.50.10490">
    <property type="entry name" value="Glucose-6-phosphate isomerase like protein, domain 1"/>
    <property type="match status" value="1"/>
</dbReference>
<evidence type="ECO:0000313" key="14">
    <source>
        <dbReference type="EMBL" id="RRC98296.1"/>
    </source>
</evidence>
<keyword evidence="5 11" id="KW-0129">CBS domain</keyword>
<dbReference type="NCBIfam" id="TIGR00393">
    <property type="entry name" value="kpsF"/>
    <property type="match status" value="1"/>
</dbReference>
<dbReference type="CDD" id="cd05014">
    <property type="entry name" value="SIS_Kpsf"/>
    <property type="match status" value="1"/>
</dbReference>
<dbReference type="SUPFAM" id="SSF53697">
    <property type="entry name" value="SIS domain"/>
    <property type="match status" value="1"/>
</dbReference>
<evidence type="ECO:0000259" key="12">
    <source>
        <dbReference type="PROSITE" id="PS51371"/>
    </source>
</evidence>
<dbReference type="PROSITE" id="PS51371">
    <property type="entry name" value="CBS"/>
    <property type="match status" value="2"/>
</dbReference>
<evidence type="ECO:0000256" key="6">
    <source>
        <dbReference type="ARBA" id="ARBA00023235"/>
    </source>
</evidence>
<sequence>MNKDIDFLASARRTIELERDAVNDLLSQLDGDFEKACKLALNCTGRIIVTGMGKSGHIGNKIAATLASTGTPSFFVHPGEASHGDLGMFTRNDVVIALSNSGETSEVLSILPLIKRMNAPLISITGNPDSTLSRAGDASLNVTITEEACPLNLAPTSSTTATLVVGDALAIALLEARGFSAEDFAFSHPGGSLGRKLLLKVSDIMHSGADIPRVNEKTMLHQALIEVTQKRLGMTTVTDEAGVLLGIFTDGDLRRALDHEVDMKQTPITEVMTTDCTTVHSDMLAAEALQIMQDKQINSLIVLDQQQRPVGALNMHDMLKAGVI</sequence>
<name>A0A3P1SMC4_9GAMM</name>
<dbReference type="InterPro" id="IPR050986">
    <property type="entry name" value="GutQ/KpsF_isomerases"/>
</dbReference>
<dbReference type="EC" id="5.3.1.13" evidence="8"/>
<evidence type="ECO:0000256" key="11">
    <source>
        <dbReference type="PROSITE-ProRule" id="PRU00703"/>
    </source>
</evidence>
<evidence type="ECO:0000256" key="7">
    <source>
        <dbReference type="ARBA" id="ARBA00060658"/>
    </source>
</evidence>
<dbReference type="InterPro" id="IPR001347">
    <property type="entry name" value="SIS_dom"/>
</dbReference>
<feature type="site" description="Catalytically relevant" evidence="10">
    <location>
        <position position="188"/>
    </location>
</feature>
<dbReference type="Gene3D" id="3.10.580.10">
    <property type="entry name" value="CBS-domain"/>
    <property type="match status" value="1"/>
</dbReference>
<accession>A0A3P1SMC4</accession>
<feature type="site" description="Catalytically relevant" evidence="10">
    <location>
        <position position="147"/>
    </location>
</feature>
<comment type="pathway">
    <text evidence="7">Carbohydrate biosynthesis; 3-deoxy-D-manno-octulosonate biosynthesis; 3-deoxy-D-manno-octulosonate from D-ribulose 5-phosphate: step 1/3.</text>
</comment>
<evidence type="ECO:0000256" key="4">
    <source>
        <dbReference type="ARBA" id="ARBA00022737"/>
    </source>
</evidence>
<dbReference type="PANTHER" id="PTHR42745:SF1">
    <property type="entry name" value="ARABINOSE 5-PHOSPHATE ISOMERASE KDSD"/>
    <property type="match status" value="1"/>
</dbReference>
<evidence type="ECO:0000256" key="8">
    <source>
        <dbReference type="PIRNR" id="PIRNR004692"/>
    </source>
</evidence>
<keyword evidence="9" id="KW-0862">Zinc</keyword>
<dbReference type="OrthoDB" id="9762536at2"/>
<evidence type="ECO:0000256" key="3">
    <source>
        <dbReference type="ARBA" id="ARBA00011881"/>
    </source>
</evidence>
<keyword evidence="15" id="KW-1185">Reference proteome</keyword>
<protein>
    <recommendedName>
        <fullName evidence="8">Arabinose 5-phosphate isomerase</fullName>
        <shortName evidence="8">API</shortName>
        <ecNumber evidence="8">5.3.1.13</ecNumber>
    </recommendedName>
</protein>
<comment type="catalytic activity">
    <reaction evidence="8">
        <text>D-arabinose 5-phosphate = D-ribulose 5-phosphate</text>
        <dbReference type="Rhea" id="RHEA:23104"/>
        <dbReference type="ChEBI" id="CHEBI:57693"/>
        <dbReference type="ChEBI" id="CHEBI:58121"/>
        <dbReference type="EC" id="5.3.1.13"/>
    </reaction>
</comment>
<dbReference type="RefSeq" id="WP_124926877.1">
    <property type="nucleotide sequence ID" value="NZ_BMOH01000007.1"/>
</dbReference>
<dbReference type="PROSITE" id="PS51464">
    <property type="entry name" value="SIS"/>
    <property type="match status" value="1"/>
</dbReference>
<evidence type="ECO:0000313" key="15">
    <source>
        <dbReference type="Proteomes" id="UP000267535"/>
    </source>
</evidence>
<dbReference type="PANTHER" id="PTHR42745">
    <property type="match status" value="1"/>
</dbReference>
<dbReference type="FunFam" id="3.40.50.10490:FF:000011">
    <property type="entry name" value="Arabinose 5-phosphate isomerase"/>
    <property type="match status" value="1"/>
</dbReference>
<evidence type="ECO:0000256" key="1">
    <source>
        <dbReference type="ARBA" id="ARBA00004756"/>
    </source>
</evidence>
<comment type="pathway">
    <text evidence="1">Bacterial outer membrane biogenesis; lipopolysaccharide biosynthesis.</text>
</comment>
<organism evidence="14 15">
    <name type="scientific">Amphritea balenae</name>
    <dbReference type="NCBI Taxonomy" id="452629"/>
    <lineage>
        <taxon>Bacteria</taxon>
        <taxon>Pseudomonadati</taxon>
        <taxon>Pseudomonadota</taxon>
        <taxon>Gammaproteobacteria</taxon>
        <taxon>Oceanospirillales</taxon>
        <taxon>Oceanospirillaceae</taxon>
        <taxon>Amphritea</taxon>
    </lineage>
</organism>
<comment type="caution">
    <text evidence="14">The sequence shown here is derived from an EMBL/GenBank/DDBJ whole genome shotgun (WGS) entry which is preliminary data.</text>
</comment>
<feature type="domain" description="CBS" evidence="12">
    <location>
        <begin position="205"/>
        <end position="263"/>
    </location>
</feature>
<feature type="site" description="Catalytically relevant" evidence="10">
    <location>
        <position position="54"/>
    </location>
</feature>
<comment type="similarity">
    <text evidence="2 8">Belongs to the SIS family. GutQ/KpsF subfamily.</text>
</comment>
<dbReference type="Proteomes" id="UP000267535">
    <property type="component" value="Unassembled WGS sequence"/>
</dbReference>
<feature type="domain" description="CBS" evidence="12">
    <location>
        <begin position="272"/>
        <end position="324"/>
    </location>
</feature>
<dbReference type="Pfam" id="PF00571">
    <property type="entry name" value="CBS"/>
    <property type="match status" value="2"/>
</dbReference>
<keyword evidence="6 8" id="KW-0413">Isomerase</keyword>
<dbReference type="InterPro" id="IPR004800">
    <property type="entry name" value="KdsD/KpsF-type"/>
</dbReference>
<evidence type="ECO:0000256" key="2">
    <source>
        <dbReference type="ARBA" id="ARBA00008165"/>
    </source>
</evidence>
<dbReference type="InterPro" id="IPR035474">
    <property type="entry name" value="SIS_Kpsf"/>
</dbReference>
<dbReference type="EMBL" id="RQXV01000008">
    <property type="protein sequence ID" value="RRC98296.1"/>
    <property type="molecule type" value="Genomic_DNA"/>
</dbReference>
<dbReference type="GO" id="GO:0097367">
    <property type="term" value="F:carbohydrate derivative binding"/>
    <property type="evidence" value="ECO:0007669"/>
    <property type="project" value="InterPro"/>
</dbReference>
<feature type="site" description="Catalytically relevant" evidence="10">
    <location>
        <position position="106"/>
    </location>
</feature>
<dbReference type="GO" id="GO:0005975">
    <property type="term" value="P:carbohydrate metabolic process"/>
    <property type="evidence" value="ECO:0007669"/>
    <property type="project" value="InterPro"/>
</dbReference>
<evidence type="ECO:0000259" key="13">
    <source>
        <dbReference type="PROSITE" id="PS51464"/>
    </source>
</evidence>
<dbReference type="PIRSF" id="PIRSF004692">
    <property type="entry name" value="KdsD_KpsF"/>
    <property type="match status" value="1"/>
</dbReference>
<dbReference type="GO" id="GO:1901135">
    <property type="term" value="P:carbohydrate derivative metabolic process"/>
    <property type="evidence" value="ECO:0007669"/>
    <property type="project" value="InterPro"/>
</dbReference>
<dbReference type="InterPro" id="IPR046342">
    <property type="entry name" value="CBS_dom_sf"/>
</dbReference>
<feature type="domain" description="SIS" evidence="13">
    <location>
        <begin position="36"/>
        <end position="179"/>
    </location>
</feature>
<dbReference type="InterPro" id="IPR046348">
    <property type="entry name" value="SIS_dom_sf"/>
</dbReference>
<dbReference type="Pfam" id="PF01380">
    <property type="entry name" value="SIS"/>
    <property type="match status" value="1"/>
</dbReference>
<dbReference type="InterPro" id="IPR000644">
    <property type="entry name" value="CBS_dom"/>
</dbReference>
<feature type="binding site" evidence="9">
    <location>
        <position position="77"/>
    </location>
    <ligand>
        <name>Zn(2+)</name>
        <dbReference type="ChEBI" id="CHEBI:29105"/>
    </ligand>
</feature>
<dbReference type="SMART" id="SM00116">
    <property type="entry name" value="CBS"/>
    <property type="match status" value="2"/>
</dbReference>
<dbReference type="CDD" id="cd04604">
    <property type="entry name" value="CBS_pair_SIS_assoc"/>
    <property type="match status" value="1"/>
</dbReference>
<reference evidence="14 15" key="1">
    <citation type="submission" date="2018-11" db="EMBL/GenBank/DDBJ databases">
        <title>The draft genome sequence of Amphritea balenae JAMM 1525T.</title>
        <authorList>
            <person name="Fang Z."/>
            <person name="Zhang Y."/>
            <person name="Han X."/>
        </authorList>
    </citation>
    <scope>NUCLEOTIDE SEQUENCE [LARGE SCALE GENOMIC DNA]</scope>
    <source>
        <strain evidence="14 15">JAMM 1525</strain>
    </source>
</reference>
<evidence type="ECO:0000256" key="9">
    <source>
        <dbReference type="PIRSR" id="PIRSR004692-2"/>
    </source>
</evidence>
<dbReference type="GO" id="GO:0046872">
    <property type="term" value="F:metal ion binding"/>
    <property type="evidence" value="ECO:0007669"/>
    <property type="project" value="UniProtKB-KW"/>
</dbReference>
<comment type="subunit">
    <text evidence="3">Homotetramer.</text>
</comment>
<dbReference type="FunFam" id="3.10.580.10:FF:000007">
    <property type="entry name" value="Arabinose 5-phosphate isomerase"/>
    <property type="match status" value="1"/>
</dbReference>
<dbReference type="AlphaFoldDB" id="A0A3P1SMC4"/>
<dbReference type="GO" id="GO:0019146">
    <property type="term" value="F:arabinose-5-phosphate isomerase activity"/>
    <property type="evidence" value="ECO:0007669"/>
    <property type="project" value="UniProtKB-EC"/>
</dbReference>
<keyword evidence="4" id="KW-0677">Repeat</keyword>
<evidence type="ECO:0000256" key="5">
    <source>
        <dbReference type="ARBA" id="ARBA00023122"/>
    </source>
</evidence>
<evidence type="ECO:0000256" key="10">
    <source>
        <dbReference type="PIRSR" id="PIRSR004692-3"/>
    </source>
</evidence>